<dbReference type="RefSeq" id="WP_121463802.1">
    <property type="nucleotide sequence ID" value="NZ_CP025121.1"/>
</dbReference>
<evidence type="ECO:0000256" key="1">
    <source>
        <dbReference type="SAM" id="Coils"/>
    </source>
</evidence>
<keyword evidence="2" id="KW-0812">Transmembrane</keyword>
<dbReference type="EMBL" id="CP025121">
    <property type="protein sequence ID" value="AYJ01071.1"/>
    <property type="molecule type" value="Genomic_DNA"/>
</dbReference>
<sequence length="153" mass="17407">MLNPLSIHNILGSIIGVLVFAIISRLIILMKNKKEKTSLSAFQDNKKKIKNHNSEIIKKKEEIQILIKNITSLNEANKDIKTKILEEFNNRDNQDIKEIVTKYAKITNTSKPQENKGNIESKDNIAKAQIESKKDLTNKGSLIEKIQEAQKKA</sequence>
<keyword evidence="2" id="KW-1133">Transmembrane helix</keyword>
<organism evidence="3 4">
    <name type="scientific">Ziziphus jujuba witches'-broom phytoplasma</name>
    <dbReference type="NCBI Taxonomy" id="135727"/>
    <lineage>
        <taxon>Bacteria</taxon>
        <taxon>Bacillati</taxon>
        <taxon>Mycoplasmatota</taxon>
        <taxon>Mollicutes</taxon>
        <taxon>Acholeplasmatales</taxon>
        <taxon>Acholeplasmataceae</taxon>
        <taxon>Candidatus Phytoplasma</taxon>
        <taxon>16SrV (Elm yellows group)</taxon>
    </lineage>
</organism>
<evidence type="ECO:0000313" key="3">
    <source>
        <dbReference type="EMBL" id="AYJ01071.1"/>
    </source>
</evidence>
<feature type="coiled-coil region" evidence="1">
    <location>
        <begin position="49"/>
        <end position="76"/>
    </location>
</feature>
<accession>A0A660HLZ9</accession>
<reference evidence="3 4" key="1">
    <citation type="journal article" date="2018" name="BMC Genomics">
        <title>Comparative genome analysis of jujube witches'-broom Phytoplasma, an obligate pathogen that causes jujube witches'-broom disease.</title>
        <authorList>
            <person name="Wang J."/>
            <person name="Song L."/>
            <person name="Jiao Q."/>
            <person name="Yang S."/>
            <person name="Gao R."/>
            <person name="Lu X."/>
            <person name="Zhou G."/>
        </authorList>
    </citation>
    <scope>NUCLEOTIDE SEQUENCE [LARGE SCALE GENOMIC DNA]</scope>
    <source>
        <strain evidence="3">Jwb-nky</strain>
    </source>
</reference>
<gene>
    <name evidence="3" type="ORF">CWO85_00760</name>
</gene>
<evidence type="ECO:0000256" key="2">
    <source>
        <dbReference type="SAM" id="Phobius"/>
    </source>
</evidence>
<dbReference type="AlphaFoldDB" id="A0A660HLZ9"/>
<name>A0A660HLZ9_ZIZJU</name>
<feature type="transmembrane region" description="Helical" evidence="2">
    <location>
        <begin position="6"/>
        <end position="28"/>
    </location>
</feature>
<evidence type="ECO:0000313" key="4">
    <source>
        <dbReference type="Proteomes" id="UP000272462"/>
    </source>
</evidence>
<keyword evidence="4" id="KW-1185">Reference proteome</keyword>
<protein>
    <submittedName>
        <fullName evidence="3">Uncharacterized protein</fullName>
    </submittedName>
</protein>
<keyword evidence="2" id="KW-0472">Membrane</keyword>
<proteinExistence type="predicted"/>
<dbReference type="Proteomes" id="UP000272462">
    <property type="component" value="Chromosome"/>
</dbReference>
<dbReference type="KEGG" id="pzi:CWO85_00760"/>
<keyword evidence="1" id="KW-0175">Coiled coil</keyword>